<evidence type="ECO:0000259" key="1">
    <source>
        <dbReference type="Pfam" id="PF03235"/>
    </source>
</evidence>
<evidence type="ECO:0000313" key="3">
    <source>
        <dbReference type="EMBL" id="PWR75458.1"/>
    </source>
</evidence>
<keyword evidence="4" id="KW-1185">Reference proteome</keyword>
<evidence type="ECO:0000313" key="4">
    <source>
        <dbReference type="Proteomes" id="UP000245934"/>
    </source>
</evidence>
<reference evidence="3 4" key="1">
    <citation type="submission" date="2018-05" db="EMBL/GenBank/DDBJ databases">
        <title>Draft genome of Methanospirillum stamsii Pt1.</title>
        <authorList>
            <person name="Dueholm M.S."/>
            <person name="Nielsen P.H."/>
            <person name="Bakmann L.F."/>
            <person name="Otzen D.E."/>
        </authorList>
    </citation>
    <scope>NUCLEOTIDE SEQUENCE [LARGE SCALE GENOMIC DNA]</scope>
    <source>
        <strain evidence="3 4">Pt1</strain>
    </source>
</reference>
<dbReference type="GeneID" id="97609616"/>
<dbReference type="PANTHER" id="PTHR35149">
    <property type="entry name" value="SLL5132 PROTEIN"/>
    <property type="match status" value="1"/>
</dbReference>
<dbReference type="AlphaFoldDB" id="A0A2V2NGE8"/>
<feature type="domain" description="GmrSD restriction endonucleases N-terminal" evidence="1">
    <location>
        <begin position="8"/>
        <end position="217"/>
    </location>
</feature>
<dbReference type="InterPro" id="IPR011089">
    <property type="entry name" value="GmrSD_C"/>
</dbReference>
<evidence type="ECO:0008006" key="5">
    <source>
        <dbReference type="Google" id="ProtNLM"/>
    </source>
</evidence>
<dbReference type="PANTHER" id="PTHR35149:SF2">
    <property type="entry name" value="DUF262 DOMAIN-CONTAINING PROTEIN"/>
    <property type="match status" value="1"/>
</dbReference>
<dbReference type="Proteomes" id="UP000245934">
    <property type="component" value="Unassembled WGS sequence"/>
</dbReference>
<dbReference type="InterPro" id="IPR004919">
    <property type="entry name" value="GmrSD_N"/>
</dbReference>
<dbReference type="OrthoDB" id="117789at2157"/>
<accession>A0A2V2NGE8</accession>
<sequence length="687" mass="80603">MIPSSETISTIFSESRIYTIPVFQRTFEWDEDLWEGFFTTLMRKYDSDDPTHLEFMGSVVIKEINSDRNSKYWVIDGQQRLTTIFLALAALKTFISDNDGKASEIDSVLFLKNKDGNQSILSKLELSETNYSDFSAVLKNHNCFSNSKIKRCHAFFIDNFEKMQSQLNFYRVLDSILNGLQFIVIKLDKTDKAGYIFETINLTGIHLEPIDTIRNNILGKFDDIDKMNFLYKTFWRDIEAEFNNIGDFPNFLRYFLLKEPEKLKNGFFKPDHLTQAIMDRLSIELRADSQFKDIEDFLAEMKKYARYYKIIKNPNELPPIDKVLKVPFQRLRYLRGTQYMPYLMKVYGLYKDNKKIIIETILEIVRAIETYYVRRSVCGQNFVIAEKMFFDLCSSIPSESNITLLNNLKKVIFKELPSDGTFEKNFQKSDFYKSSEFNLLTQFILLSIEESKGGMGVHYNPDEKFTIEHIMPQNLTKEWEEHLGRFVNDHEYYVHTIGNLTLVTSQVNCTLYNNYCTFKFEELKKTGFCINNELSCKNQWKINDIEKRAEEFSKIALKIWQGLEGIEFRPLEKNSQLLSLTIKGETYDVTKITPLIELTIKGILSNKQWTLKNLIDKDIEKKISLVQLEKSDYIFDCGENGIIYCKKIPKLENAYKFCRNLIESAGWEPNVDWYGVAKKDKIKYQFA</sequence>
<dbReference type="RefSeq" id="WP_109939977.1">
    <property type="nucleotide sequence ID" value="NZ_CP176366.1"/>
</dbReference>
<protein>
    <recommendedName>
        <fullName evidence="5">DUF262 domain-containing protein</fullName>
    </recommendedName>
</protein>
<feature type="domain" description="GmrSD restriction endonucleases C-terminal" evidence="2">
    <location>
        <begin position="417"/>
        <end position="554"/>
    </location>
</feature>
<comment type="caution">
    <text evidence="3">The sequence shown here is derived from an EMBL/GenBank/DDBJ whole genome shotgun (WGS) entry which is preliminary data.</text>
</comment>
<name>A0A2V2NGE8_9EURY</name>
<evidence type="ECO:0000259" key="2">
    <source>
        <dbReference type="Pfam" id="PF07510"/>
    </source>
</evidence>
<proteinExistence type="predicted"/>
<organism evidence="3 4">
    <name type="scientific">Methanospirillum stamsii</name>
    <dbReference type="NCBI Taxonomy" id="1277351"/>
    <lineage>
        <taxon>Archaea</taxon>
        <taxon>Methanobacteriati</taxon>
        <taxon>Methanobacteriota</taxon>
        <taxon>Stenosarchaea group</taxon>
        <taxon>Methanomicrobia</taxon>
        <taxon>Methanomicrobiales</taxon>
        <taxon>Methanospirillaceae</taxon>
        <taxon>Methanospirillum</taxon>
    </lineage>
</organism>
<dbReference type="Pfam" id="PF07510">
    <property type="entry name" value="GmrSD_C"/>
    <property type="match status" value="1"/>
</dbReference>
<dbReference type="Pfam" id="PF03235">
    <property type="entry name" value="GmrSD_N"/>
    <property type="match status" value="1"/>
</dbReference>
<dbReference type="EMBL" id="QGMZ01000010">
    <property type="protein sequence ID" value="PWR75458.1"/>
    <property type="molecule type" value="Genomic_DNA"/>
</dbReference>
<gene>
    <name evidence="3" type="ORF">DLD82_04835</name>
</gene>